<reference evidence="1" key="2">
    <citation type="submission" date="2020-09" db="EMBL/GenBank/DDBJ databases">
        <authorList>
            <person name="Sun Q."/>
            <person name="Zhou Y."/>
        </authorList>
    </citation>
    <scope>NUCLEOTIDE SEQUENCE</scope>
    <source>
        <strain evidence="1">CGMCC 4.5737</strain>
    </source>
</reference>
<sequence length="131" mass="13555">MRRVVYGSRMARIRNRVTPTLVPGATANTPGPVEVLVATQGWVILHQVSATFGGTFGSETATVTVTATFSDGQTTVWTIAAAASGTSGNSSNDLASLMRDNTHIAQLSFTLQSSIAGSQVTATARVVATEV</sequence>
<dbReference type="Proteomes" id="UP000637578">
    <property type="component" value="Unassembled WGS sequence"/>
</dbReference>
<evidence type="ECO:0000313" key="2">
    <source>
        <dbReference type="Proteomes" id="UP000637578"/>
    </source>
</evidence>
<organism evidence="1 2">
    <name type="scientific">Longimycelium tulufanense</name>
    <dbReference type="NCBI Taxonomy" id="907463"/>
    <lineage>
        <taxon>Bacteria</taxon>
        <taxon>Bacillati</taxon>
        <taxon>Actinomycetota</taxon>
        <taxon>Actinomycetes</taxon>
        <taxon>Pseudonocardiales</taxon>
        <taxon>Pseudonocardiaceae</taxon>
        <taxon>Longimycelium</taxon>
    </lineage>
</organism>
<accession>A0A8J3FWZ9</accession>
<keyword evidence="2" id="KW-1185">Reference proteome</keyword>
<gene>
    <name evidence="1" type="ORF">GCM10012275_52920</name>
</gene>
<proteinExistence type="predicted"/>
<dbReference type="EMBL" id="BMMK01000035">
    <property type="protein sequence ID" value="GGM75641.1"/>
    <property type="molecule type" value="Genomic_DNA"/>
</dbReference>
<protein>
    <submittedName>
        <fullName evidence="1">Uncharacterized protein</fullName>
    </submittedName>
</protein>
<dbReference type="AlphaFoldDB" id="A0A8J3FWZ9"/>
<evidence type="ECO:0000313" key="1">
    <source>
        <dbReference type="EMBL" id="GGM75641.1"/>
    </source>
</evidence>
<name>A0A8J3FWZ9_9PSEU</name>
<reference evidence="1" key="1">
    <citation type="journal article" date="2014" name="Int. J. Syst. Evol. Microbiol.">
        <title>Complete genome sequence of Corynebacterium casei LMG S-19264T (=DSM 44701T), isolated from a smear-ripened cheese.</title>
        <authorList>
            <consortium name="US DOE Joint Genome Institute (JGI-PGF)"/>
            <person name="Walter F."/>
            <person name="Albersmeier A."/>
            <person name="Kalinowski J."/>
            <person name="Ruckert C."/>
        </authorList>
    </citation>
    <scope>NUCLEOTIDE SEQUENCE</scope>
    <source>
        <strain evidence="1">CGMCC 4.5737</strain>
    </source>
</reference>
<comment type="caution">
    <text evidence="1">The sequence shown here is derived from an EMBL/GenBank/DDBJ whole genome shotgun (WGS) entry which is preliminary data.</text>
</comment>